<evidence type="ECO:0000313" key="3">
    <source>
        <dbReference type="Proteomes" id="UP000002762"/>
    </source>
</evidence>
<dbReference type="Pfam" id="PF12937">
    <property type="entry name" value="F-box-like"/>
    <property type="match status" value="1"/>
</dbReference>
<evidence type="ECO:0000313" key="2">
    <source>
        <dbReference type="EMBL" id="EJP61127.1"/>
    </source>
</evidence>
<dbReference type="InterPro" id="IPR032675">
    <property type="entry name" value="LRR_dom_sf"/>
</dbReference>
<dbReference type="InParanoid" id="J4UF86"/>
<protein>
    <submittedName>
        <fullName evidence="2">SCF E3 ubiquitin ligase complex F-box protein grrA</fullName>
    </submittedName>
</protein>
<dbReference type="PROSITE" id="PS50181">
    <property type="entry name" value="FBOX"/>
    <property type="match status" value="1"/>
</dbReference>
<dbReference type="STRING" id="655819.J4UF86"/>
<dbReference type="PANTHER" id="PTHR13318">
    <property type="entry name" value="PARTNER OF PAIRED, ISOFORM B-RELATED"/>
    <property type="match status" value="1"/>
</dbReference>
<evidence type="ECO:0000259" key="1">
    <source>
        <dbReference type="PROSITE" id="PS50181"/>
    </source>
</evidence>
<dbReference type="EMBL" id="JH725224">
    <property type="protein sequence ID" value="EJP61127.1"/>
    <property type="molecule type" value="Genomic_DNA"/>
</dbReference>
<reference evidence="2 3" key="1">
    <citation type="journal article" date="2012" name="Sci. Rep.">
        <title>Genomic perspectives on the evolution of fungal entomopathogenicity in Beauveria bassiana.</title>
        <authorList>
            <person name="Xiao G."/>
            <person name="Ying S.H."/>
            <person name="Zheng P."/>
            <person name="Wang Z.L."/>
            <person name="Zhang S."/>
            <person name="Xie X.Q."/>
            <person name="Shang Y."/>
            <person name="St Leger R.J."/>
            <person name="Zhao G.P."/>
            <person name="Wang C."/>
            <person name="Feng M.G."/>
        </authorList>
    </citation>
    <scope>NUCLEOTIDE SEQUENCE [LARGE SCALE GENOMIC DNA]</scope>
    <source>
        <strain evidence="2 3">ARSEF 2860</strain>
    </source>
</reference>
<sequence>MEHQDIQVIGGVEHLPDEILVMIFSQLRQRSYLKGVLLVCKQWAKNAVGLLWGYILFKDGRLVWRTLATPGTWFNYRSMVKVVCLDSNVADNEVLPDAQFRLKALKLLNCRLTETGLAPLVQDITSLRVLKIVDEHDNAGIHIRTIADRCTALRRLKIRSCKTSLQSLSTLTKSCKDLKQVGFFDCSQLCDEHVLALAENCRNIMSFRLHDCGQITSASVAVLISNCNNLRELQVERCDLVDHVAFLGLPDKALKYLWSLSLQCRSLTNAAISPIIRAAPRIQYLYLNQCSITDAALPAISRLQSLNVLHVLGNAGITTTGLQVLKARCTNIREIDSDNFSYESKGLCLGLFELGVAKRDAMLSLPHAEVLIQAGPEDWISTTIINMAKQAVFLLLYSKCPNASVGAETNDAEKYSEYASTYYQTAITQYFSGQCLPINYFHILTTYFCAYQAMRGNKETAEMHLENFPFDLRRKYRRFLCYYISLLPPEWNYFRLEDGSPPVNDH</sequence>
<dbReference type="Proteomes" id="UP000002762">
    <property type="component" value="Unassembled WGS sequence"/>
</dbReference>
<dbReference type="InterPro" id="IPR006553">
    <property type="entry name" value="Leu-rich_rpt_Cys-con_subtyp"/>
</dbReference>
<accession>J4UF86</accession>
<dbReference type="InterPro" id="IPR001810">
    <property type="entry name" value="F-box_dom"/>
</dbReference>
<gene>
    <name evidence="2" type="ORF">BBA_09932</name>
</gene>
<name>J4UF86_BEAB2</name>
<dbReference type="SUPFAM" id="SSF52047">
    <property type="entry name" value="RNI-like"/>
    <property type="match status" value="1"/>
</dbReference>
<dbReference type="GO" id="GO:0016874">
    <property type="term" value="F:ligase activity"/>
    <property type="evidence" value="ECO:0007669"/>
    <property type="project" value="UniProtKB-KW"/>
</dbReference>
<dbReference type="InterPro" id="IPR036047">
    <property type="entry name" value="F-box-like_dom_sf"/>
</dbReference>
<dbReference type="Pfam" id="PF25372">
    <property type="entry name" value="DUF7885"/>
    <property type="match status" value="1"/>
</dbReference>
<dbReference type="GO" id="GO:0031146">
    <property type="term" value="P:SCF-dependent proteasomal ubiquitin-dependent protein catabolic process"/>
    <property type="evidence" value="ECO:0007669"/>
    <property type="project" value="TreeGrafter"/>
</dbReference>
<dbReference type="OrthoDB" id="10257471at2759"/>
<proteinExistence type="predicted"/>
<dbReference type="Gene3D" id="1.20.1280.50">
    <property type="match status" value="1"/>
</dbReference>
<dbReference type="Gene3D" id="3.80.10.10">
    <property type="entry name" value="Ribonuclease Inhibitor"/>
    <property type="match status" value="1"/>
</dbReference>
<organism evidence="2 3">
    <name type="scientific">Beauveria bassiana (strain ARSEF 2860)</name>
    <name type="common">White muscardine disease fungus</name>
    <name type="synonym">Tritirachium shiotae</name>
    <dbReference type="NCBI Taxonomy" id="655819"/>
    <lineage>
        <taxon>Eukaryota</taxon>
        <taxon>Fungi</taxon>
        <taxon>Dikarya</taxon>
        <taxon>Ascomycota</taxon>
        <taxon>Pezizomycotina</taxon>
        <taxon>Sordariomycetes</taxon>
        <taxon>Hypocreomycetidae</taxon>
        <taxon>Hypocreales</taxon>
        <taxon>Cordycipitaceae</taxon>
        <taxon>Beauveria</taxon>
    </lineage>
</organism>
<feature type="domain" description="F-box" evidence="1">
    <location>
        <begin position="9"/>
        <end position="67"/>
    </location>
</feature>
<dbReference type="RefSeq" id="XP_008603251.1">
    <property type="nucleotide sequence ID" value="XM_008605029.1"/>
</dbReference>
<dbReference type="InterPro" id="IPR057207">
    <property type="entry name" value="FBXL15_LRR"/>
</dbReference>
<dbReference type="GeneID" id="19892944"/>
<keyword evidence="2" id="KW-0436">Ligase</keyword>
<dbReference type="AlphaFoldDB" id="J4UF86"/>
<dbReference type="SUPFAM" id="SSF81383">
    <property type="entry name" value="F-box domain"/>
    <property type="match status" value="1"/>
</dbReference>
<dbReference type="HOGENOM" id="CLU_538585_0_0_1"/>
<keyword evidence="3" id="KW-1185">Reference proteome</keyword>
<dbReference type="SMART" id="SM00367">
    <property type="entry name" value="LRR_CC"/>
    <property type="match status" value="5"/>
</dbReference>
<dbReference type="GO" id="GO:0019005">
    <property type="term" value="C:SCF ubiquitin ligase complex"/>
    <property type="evidence" value="ECO:0007669"/>
    <property type="project" value="TreeGrafter"/>
</dbReference>